<protein>
    <submittedName>
        <fullName evidence="3">Uncharacterized protein F2G14_120</fullName>
    </submittedName>
</protein>
<dbReference type="TAIR" id="AT5G15000"/>
<dbReference type="AlphaFoldDB" id="Q9LFQ5"/>
<keyword evidence="1" id="KW-0732">Signal</keyword>
<reference key="1">
    <citation type="journal article" date="2000" name="Nature">
        <title>Sequence and analysis of chromosome 5 of the plant Arabidopsis thaliana.</title>
        <authorList>
            <consortium name="Kazusa DNA Research Institute"/>
            <consortium name="Cold Spring Harbor and Washington University in St Louis Sequencing Consortium"/>
            <consortium name="European Union Arabidopsis Genome Sequencing Consortium"/>
            <person name="Tabata S."/>
            <person name="Kaneko T."/>
            <person name="Nakamura Y."/>
            <person name="Kotani H."/>
            <person name="Kato T."/>
            <person name="Asamizu E."/>
            <person name="Miyajima N."/>
            <person name="Sasamoto S."/>
            <person name="Kimura T."/>
            <person name="Hosouchi T."/>
            <person name="Kawashima K."/>
            <person name="Kohara M."/>
            <person name="Matsumoto M."/>
            <person name="Matsuno A."/>
            <person name="Muraki A."/>
            <person name="Nakayama S."/>
            <person name="Nakazaki N."/>
            <person name="Naruo K."/>
            <person name="Okumura S."/>
            <person name="Shinpo S."/>
            <person name="Takeuchi C."/>
            <person name="Wada T."/>
            <person name="Watanabe A."/>
            <person name="Yamada M."/>
            <person name="Yasuda M."/>
            <person name="Sato S."/>
            <person name="de la Bastide M."/>
            <person name="Huang E."/>
            <person name="Spiegel L."/>
            <person name="Gnoj L."/>
            <person name="O'Shaughnessy A."/>
            <person name="Preston R."/>
            <person name="Habermann K."/>
            <person name="Murray J."/>
            <person name="Johnson D."/>
            <person name="Rohlfing T."/>
            <person name="Nelson J."/>
            <person name="Stoneking T."/>
            <person name="Pepin K."/>
            <person name="Spieth J."/>
            <person name="Sekhon M."/>
            <person name="Armstrong J."/>
            <person name="Becker M."/>
            <person name="Belter E."/>
            <person name="Cordum H."/>
            <person name="Cordes M."/>
            <person name="Courtney L."/>
            <person name="Courtney W."/>
            <person name="Dante M."/>
            <person name="Du H."/>
            <person name="Edwards J."/>
            <person name="Fryman J."/>
            <person name="Haakensen B."/>
            <person name="Lamar E."/>
            <person name="Latreille P."/>
            <person name="Leonard S."/>
            <person name="Meyer R."/>
            <person name="Mulvaney E."/>
            <person name="Ozersky P."/>
            <person name="Riley A."/>
            <person name="Strowmatt C."/>
            <person name="Wagner-McPherson C."/>
            <person name="Wollam A."/>
            <person name="Yoakum M."/>
            <person name="Bell M."/>
            <person name="Dedhia N."/>
            <person name="Parnell L."/>
            <person name="Shah R."/>
            <person name="Rodriguez M."/>
            <person name="See L.H."/>
            <person name="Vil D."/>
            <person name="Baker J."/>
            <person name="Kirchoff K."/>
            <person name="Toth K."/>
            <person name="King L."/>
            <person name="Bahret A."/>
            <person name="Miller B."/>
            <person name="Marra M."/>
            <person name="Martienssen R."/>
            <person name="McCombie W.R."/>
            <person name="Wilson R.K."/>
            <person name="Murphy G."/>
            <person name="Bancroft I."/>
            <person name="Volckaert G."/>
            <person name="Wambutt R."/>
            <person name="Dusterhoft A."/>
            <person name="Stiekema W."/>
            <person name="Pohl T."/>
            <person name="Entian K.D."/>
            <person name="Terryn N."/>
            <person name="Hartley N."/>
            <person name="Bent E."/>
            <person name="Johnson S."/>
            <person name="Langham S.A."/>
            <person name="McCullagh B."/>
            <person name="Robben J."/>
            <person name="Grymonprez B."/>
            <person name="Zimmermann W."/>
            <person name="Ramsperger U."/>
            <person name="Wedler H."/>
            <person name="Balke K."/>
            <person name="Wedler E."/>
            <person name="Peters S."/>
            <person name="van Staveren M."/>
            <person name="Dirkse W."/>
            <person name="Mooijman P."/>
            <person name="Lankhorst R.K."/>
            <person name="Weitzenegger T."/>
            <person name="Bothe G."/>
            <person name="Rose M."/>
            <person name="Hauf J."/>
            <person name="Berneiser S."/>
            <person name="Hempel S."/>
            <person name="Feldpausch M."/>
            <person name="Lamberth S."/>
            <person name="Villarroel R."/>
            <person name="Gielen J."/>
            <person name="Ardiles W."/>
            <person name="Bents O."/>
            <person name="Lemcke K."/>
            <person name="Kolesov G."/>
            <person name="Mayer K."/>
            <person name="Rudd S."/>
            <person name="Schoof H."/>
            <person name="Schueller C."/>
            <person name="Zaccaria P."/>
            <person name="Mewes H.W."/>
            <person name="Bevan M."/>
            <person name="Fransz P."/>
        </authorList>
    </citation>
    <scope>NUCLEOTIDE SEQUENCE [LARGE SCALE GENOMIC DNA]</scope>
    <source>
        <strain>cv. Columbia</strain>
    </source>
</reference>
<evidence type="ECO:0000256" key="1">
    <source>
        <dbReference type="ARBA" id="ARBA00022729"/>
    </source>
</evidence>
<gene>
    <name evidence="3" type="primary">F2G14_120</name>
</gene>
<evidence type="ECO:0000259" key="2">
    <source>
        <dbReference type="Pfam" id="PF05617"/>
    </source>
</evidence>
<evidence type="ECO:0000313" key="3">
    <source>
        <dbReference type="EMBL" id="CAC01819.1"/>
    </source>
</evidence>
<name>Q9LFQ5_ARATH</name>
<feature type="domain" description="Prolamin-like" evidence="2">
    <location>
        <begin position="22"/>
        <end position="69"/>
    </location>
</feature>
<sequence length="231" mass="25283">MALLCHHQSEVQAAQKPSPVACWSSINKVQGCVDAVKAATKGDYKGLSKDCCLAIYGLIDDCFPIVFSGKPDIAVLVKDACAMVTFRLQNLERKIDSTMDIIAELRQRESVYRTAFVLTKAETEVKQFVIKTKMGTKQIVTVMFFFLSVIMALLCHHQSEAQAPIPTPGDCFSSIKKVKGCADAVKAATKGHLLRLVKDCCHVINDLADDCFPIIFPGKPYIAALVKHACS</sequence>
<proteinExistence type="predicted"/>
<reference evidence="3" key="3">
    <citation type="submission" date="2000-08" db="EMBL/GenBank/DDBJ databases">
        <authorList>
            <person name="EU Arabidopsis sequencing project"/>
        </authorList>
    </citation>
    <scope>NUCLEOTIDE SEQUENCE</scope>
</reference>
<feature type="domain" description="Prolamin-like" evidence="2">
    <location>
        <begin position="170"/>
        <end position="220"/>
    </location>
</feature>
<dbReference type="PIR" id="T51445">
    <property type="entry name" value="T51445"/>
</dbReference>
<dbReference type="EMBL" id="AL391146">
    <property type="protein sequence ID" value="CAC01819.1"/>
    <property type="molecule type" value="Genomic_DNA"/>
</dbReference>
<dbReference type="InterPro" id="IPR008502">
    <property type="entry name" value="Prolamin-like"/>
</dbReference>
<dbReference type="PANTHER" id="PTHR31181">
    <property type="entry name" value="EGG CELL-SECRETED PROTEIN 1.4"/>
    <property type="match status" value="1"/>
</dbReference>
<accession>Q9LFQ5</accession>
<dbReference type="ExpressionAtlas" id="Q9LFQ5">
    <property type="expression patterns" value="baseline and differential"/>
</dbReference>
<dbReference type="Pfam" id="PF05617">
    <property type="entry name" value="Prolamin_like"/>
    <property type="match status" value="2"/>
</dbReference>
<organism evidence="3">
    <name type="scientific">Arabidopsis thaliana</name>
    <name type="common">Mouse-ear cress</name>
    <dbReference type="NCBI Taxonomy" id="3702"/>
    <lineage>
        <taxon>Eukaryota</taxon>
        <taxon>Viridiplantae</taxon>
        <taxon>Streptophyta</taxon>
        <taxon>Embryophyta</taxon>
        <taxon>Tracheophyta</taxon>
        <taxon>Spermatophyta</taxon>
        <taxon>Magnoliopsida</taxon>
        <taxon>eudicotyledons</taxon>
        <taxon>Gunneridae</taxon>
        <taxon>Pentapetalae</taxon>
        <taxon>rosids</taxon>
        <taxon>malvids</taxon>
        <taxon>Brassicales</taxon>
        <taxon>Brassicaceae</taxon>
        <taxon>Camelineae</taxon>
        <taxon>Arabidopsis</taxon>
    </lineage>
</organism>
<dbReference type="PANTHER" id="PTHR31181:SF64">
    <property type="entry name" value="ECA1 GAMETOGENESIS FAMILY PROTEIN-RELATED"/>
    <property type="match status" value="1"/>
</dbReference>
<reference evidence="3" key="2">
    <citation type="submission" date="2000-08" db="EMBL/GenBank/DDBJ databases">
        <authorList>
            <person name="Sato S."/>
            <person name="Nakamura Y."/>
            <person name="Kaneko T."/>
            <person name="Kato T."/>
            <person name="Asamizu E."/>
            <person name="Kotani H."/>
            <person name="Tabata S."/>
            <person name="Mewes H.W."/>
            <person name="Rudd S."/>
            <person name="Lemcke K."/>
            <person name="Mayer K.F.X."/>
        </authorList>
    </citation>
    <scope>NUCLEOTIDE SEQUENCE</scope>
</reference>